<dbReference type="AlphaFoldDB" id="A0A382I6B5"/>
<sequence>VLNLNQKTIKRKVKFVGVGLHTGKKVNLVLVPASPNHGIVFKRTDLKMNNQIDANFENVKEATPLC</sequence>
<reference evidence="1" key="1">
    <citation type="submission" date="2018-05" db="EMBL/GenBank/DDBJ databases">
        <authorList>
            <person name="Lanie J.A."/>
            <person name="Ng W.-L."/>
            <person name="Kazmierczak K.M."/>
            <person name="Andrzejewski T.M."/>
            <person name="Davidsen T.M."/>
            <person name="Wayne K.J."/>
            <person name="Tettelin H."/>
            <person name="Glass J.I."/>
            <person name="Rusch D."/>
            <person name="Podicherti R."/>
            <person name="Tsui H.-C.T."/>
            <person name="Winkler M.E."/>
        </authorList>
    </citation>
    <scope>NUCLEOTIDE SEQUENCE</scope>
</reference>
<dbReference type="GO" id="GO:0009245">
    <property type="term" value="P:lipid A biosynthetic process"/>
    <property type="evidence" value="ECO:0007669"/>
    <property type="project" value="InterPro"/>
</dbReference>
<dbReference type="SUPFAM" id="SSF54211">
    <property type="entry name" value="Ribosomal protein S5 domain 2-like"/>
    <property type="match status" value="1"/>
</dbReference>
<dbReference type="Gene3D" id="3.30.230.20">
    <property type="entry name" value="lpxc deacetylase, domain 1"/>
    <property type="match status" value="1"/>
</dbReference>
<gene>
    <name evidence="1" type="ORF">METZ01_LOCUS247653</name>
</gene>
<dbReference type="GO" id="GO:0016020">
    <property type="term" value="C:membrane"/>
    <property type="evidence" value="ECO:0007669"/>
    <property type="project" value="GOC"/>
</dbReference>
<dbReference type="Pfam" id="PF03331">
    <property type="entry name" value="LpxC"/>
    <property type="match status" value="1"/>
</dbReference>
<accession>A0A382I6B5</accession>
<dbReference type="InterPro" id="IPR004463">
    <property type="entry name" value="UDP-acyl_GlcNac_deAcase"/>
</dbReference>
<dbReference type="PANTHER" id="PTHR33694">
    <property type="entry name" value="UDP-3-O-ACYL-N-ACETYLGLUCOSAMINE DEACETYLASE 1, MITOCHONDRIAL-RELATED"/>
    <property type="match status" value="1"/>
</dbReference>
<protein>
    <recommendedName>
        <fullName evidence="2">UDP-3-O-[3-hydroxymyristoyl] N-acetylglucosamine deacetylase</fullName>
    </recommendedName>
</protein>
<feature type="non-terminal residue" evidence="1">
    <location>
        <position position="66"/>
    </location>
</feature>
<evidence type="ECO:0000313" key="1">
    <source>
        <dbReference type="EMBL" id="SVB94799.1"/>
    </source>
</evidence>
<organism evidence="1">
    <name type="scientific">marine metagenome</name>
    <dbReference type="NCBI Taxonomy" id="408172"/>
    <lineage>
        <taxon>unclassified sequences</taxon>
        <taxon>metagenomes</taxon>
        <taxon>ecological metagenomes</taxon>
    </lineage>
</organism>
<name>A0A382I6B5_9ZZZZ</name>
<proteinExistence type="predicted"/>
<evidence type="ECO:0008006" key="2">
    <source>
        <dbReference type="Google" id="ProtNLM"/>
    </source>
</evidence>
<dbReference type="EMBL" id="UINC01065294">
    <property type="protein sequence ID" value="SVB94799.1"/>
    <property type="molecule type" value="Genomic_DNA"/>
</dbReference>
<dbReference type="GO" id="GO:0103117">
    <property type="term" value="F:UDP-3-O-acyl-N-acetylglucosamine deacetylase activity"/>
    <property type="evidence" value="ECO:0007669"/>
    <property type="project" value="InterPro"/>
</dbReference>
<dbReference type="InterPro" id="IPR015870">
    <property type="entry name" value="UDP-acyl_N-AcGlcN_deAcase_N"/>
</dbReference>
<dbReference type="InterPro" id="IPR020568">
    <property type="entry name" value="Ribosomal_Su5_D2-typ_SF"/>
</dbReference>
<feature type="non-terminal residue" evidence="1">
    <location>
        <position position="1"/>
    </location>
</feature>
<dbReference type="PANTHER" id="PTHR33694:SF1">
    <property type="entry name" value="UDP-3-O-ACYL-N-ACETYLGLUCOSAMINE DEACETYLASE 1, MITOCHONDRIAL-RELATED"/>
    <property type="match status" value="1"/>
</dbReference>